<evidence type="ECO:0000313" key="2">
    <source>
        <dbReference type="EMBL" id="CAG9166175.1"/>
    </source>
</evidence>
<dbReference type="InterPro" id="IPR026820">
    <property type="entry name" value="VioB/RebD_dom"/>
</dbReference>
<name>A0ABM8WFR7_9BURK</name>
<dbReference type="RefSeq" id="WP_224039227.1">
    <property type="nucleotide sequence ID" value="NZ_CAJZAH010000001.1"/>
</dbReference>
<keyword evidence="3" id="KW-1185">Reference proteome</keyword>
<reference evidence="2 3" key="1">
    <citation type="submission" date="2021-08" db="EMBL/GenBank/DDBJ databases">
        <authorList>
            <person name="Peeters C."/>
        </authorList>
    </citation>
    <scope>NUCLEOTIDE SEQUENCE [LARGE SCALE GENOMIC DNA]</scope>
    <source>
        <strain evidence="2 3">LMG 21510</strain>
    </source>
</reference>
<dbReference type="PANTHER" id="PTHR34400">
    <property type="match status" value="1"/>
</dbReference>
<dbReference type="EMBL" id="CAJZAH010000001">
    <property type="protein sequence ID" value="CAG9166175.1"/>
    <property type="molecule type" value="Genomic_DNA"/>
</dbReference>
<dbReference type="InterPro" id="IPR012347">
    <property type="entry name" value="Ferritin-like"/>
</dbReference>
<dbReference type="Pfam" id="PF12902">
    <property type="entry name" value="Ferritin-like"/>
    <property type="match status" value="1"/>
</dbReference>
<dbReference type="Gene3D" id="1.20.1260.10">
    <property type="match status" value="1"/>
</dbReference>
<proteinExistence type="predicted"/>
<sequence>MKDTIASANDEPDVVIGGREQLFHLLAEAAEIEHTLMCCYLYAAFSLKSGDADGMSAEEAAAVKRWRQSILTVAVDEMVHMLLVANISIAIGGRPHFSRPNFPVSPGYFPADMVLKLAPFDTATLDHFVYLERPVGVALEDGAGFEPRRVYQREEAFHGLMPSIQDYETVGSLYEALRMNLQAVSARIGDARLFVGPTSCQVGRDAVDLDGVATIHDLASALAAIDTIVEQGEGSPADREDSHYQRFCSMRDEYHALRARNPSFEPAWPAAENPVMRKPPEPEGKVYVDDPQAARVMDFGNACYAMLLQCLVQAFGHTGTKPGEPENAQSRTLSAAIDLMHVLGRTASALARLPASAAHPGINAGLSFTMLRGVEPFFRGLPEAVLMAERMQELSDGASAVAAIAPELGDIGAKLGKLAGQFRS</sequence>
<accession>A0ABM8WFR7</accession>
<comment type="caution">
    <text evidence="2">The sequence shown here is derived from an EMBL/GenBank/DDBJ whole genome shotgun (WGS) entry which is preliminary data.</text>
</comment>
<dbReference type="GO" id="GO:0016491">
    <property type="term" value="F:oxidoreductase activity"/>
    <property type="evidence" value="ECO:0007669"/>
    <property type="project" value="UniProtKB-KW"/>
</dbReference>
<gene>
    <name evidence="2" type="primary">rebD</name>
    <name evidence="2" type="ORF">LMG21510_00305</name>
</gene>
<feature type="domain" description="Iminophenyl-pyruvate dimer synthase" evidence="1">
    <location>
        <begin position="26"/>
        <end position="251"/>
    </location>
</feature>
<evidence type="ECO:0000313" key="3">
    <source>
        <dbReference type="Proteomes" id="UP000721236"/>
    </source>
</evidence>
<dbReference type="Proteomes" id="UP000721236">
    <property type="component" value="Unassembled WGS sequence"/>
</dbReference>
<evidence type="ECO:0000259" key="1">
    <source>
        <dbReference type="Pfam" id="PF12902"/>
    </source>
</evidence>
<dbReference type="PANTHER" id="PTHR34400:SF4">
    <property type="entry name" value="MEMBRANE PROTEIN"/>
    <property type="match status" value="1"/>
</dbReference>
<dbReference type="EC" id="1.21.98.2" evidence="2"/>
<protein>
    <submittedName>
        <fullName evidence="2">Dichlorochromopyrrolate synthase</fullName>
        <ecNumber evidence="2">1.21.98.2</ecNumber>
    </submittedName>
</protein>
<organism evidence="2 3">
    <name type="scientific">Cupriavidus respiraculi</name>
    <dbReference type="NCBI Taxonomy" id="195930"/>
    <lineage>
        <taxon>Bacteria</taxon>
        <taxon>Pseudomonadati</taxon>
        <taxon>Pseudomonadota</taxon>
        <taxon>Betaproteobacteria</taxon>
        <taxon>Burkholderiales</taxon>
        <taxon>Burkholderiaceae</taxon>
        <taxon>Cupriavidus</taxon>
    </lineage>
</organism>
<keyword evidence="2" id="KW-0560">Oxidoreductase</keyword>